<dbReference type="Proteomes" id="UP001597033">
    <property type="component" value="Unassembled WGS sequence"/>
</dbReference>
<evidence type="ECO:0000256" key="1">
    <source>
        <dbReference type="ARBA" id="ARBA00004167"/>
    </source>
</evidence>
<reference evidence="8" key="1">
    <citation type="journal article" date="2019" name="Int. J. Syst. Evol. Microbiol.">
        <title>The Global Catalogue of Microorganisms (GCM) 10K type strain sequencing project: providing services to taxonomists for standard genome sequencing and annotation.</title>
        <authorList>
            <consortium name="The Broad Institute Genomics Platform"/>
            <consortium name="The Broad Institute Genome Sequencing Center for Infectious Disease"/>
            <person name="Wu L."/>
            <person name="Ma J."/>
        </authorList>
    </citation>
    <scope>NUCLEOTIDE SEQUENCE [LARGE SCALE GENOMIC DNA]</scope>
    <source>
        <strain evidence="8">CCUG 55854</strain>
    </source>
</reference>
<dbReference type="Pfam" id="PF04357">
    <property type="entry name" value="TamB"/>
    <property type="match status" value="1"/>
</dbReference>
<evidence type="ECO:0000256" key="4">
    <source>
        <dbReference type="ARBA" id="ARBA00023136"/>
    </source>
</evidence>
<dbReference type="InterPro" id="IPR007452">
    <property type="entry name" value="TamB_C"/>
</dbReference>
<evidence type="ECO:0000256" key="5">
    <source>
        <dbReference type="SAM" id="Phobius"/>
    </source>
</evidence>
<organism evidence="7 8">
    <name type="scientific">Pseudoxanthomonas kaohsiungensis</name>
    <dbReference type="NCBI Taxonomy" id="283923"/>
    <lineage>
        <taxon>Bacteria</taxon>
        <taxon>Pseudomonadati</taxon>
        <taxon>Pseudomonadota</taxon>
        <taxon>Gammaproteobacteria</taxon>
        <taxon>Lysobacterales</taxon>
        <taxon>Lysobacteraceae</taxon>
        <taxon>Pseudoxanthomonas</taxon>
    </lineage>
</organism>
<dbReference type="RefSeq" id="WP_162376030.1">
    <property type="nucleotide sequence ID" value="NZ_JBHTKN010000005.1"/>
</dbReference>
<keyword evidence="2 5" id="KW-0812">Transmembrane</keyword>
<accession>A0ABW3LYL4</accession>
<keyword evidence="8" id="KW-1185">Reference proteome</keyword>
<dbReference type="PANTHER" id="PTHR36985:SF1">
    <property type="entry name" value="TRANSLOCATION AND ASSEMBLY MODULE SUBUNIT TAMB"/>
    <property type="match status" value="1"/>
</dbReference>
<dbReference type="EMBL" id="JBHTKN010000005">
    <property type="protein sequence ID" value="MFD1042479.1"/>
    <property type="molecule type" value="Genomic_DNA"/>
</dbReference>
<comment type="subcellular location">
    <subcellularLocation>
        <location evidence="1">Membrane</location>
        <topology evidence="1">Single-pass membrane protein</topology>
    </subcellularLocation>
</comment>
<keyword evidence="3 5" id="KW-1133">Transmembrane helix</keyword>
<proteinExistence type="predicted"/>
<feature type="transmembrane region" description="Helical" evidence="5">
    <location>
        <begin position="25"/>
        <end position="48"/>
    </location>
</feature>
<evidence type="ECO:0000259" key="6">
    <source>
        <dbReference type="Pfam" id="PF04357"/>
    </source>
</evidence>
<sequence>MSAAPPEGTPAAPARRPRFYRRRRFWAWSGLGVLAMVVGVVVLLYWLLQTVAGRDVLLAQIIARLPVGATLTWEKVEGPIVGPLTIHGLDFRYDDYRFTARRAYLDPDIRPLLGRRLRLDAFEIEGATLNLARSDEPFELPRWPESLPAIEMPLAIQADRIVIDGFNVTSGGEHVIDIRTLRGGIDIANGSLHAEQLKIDSDLGLFTVHGSYEPVHDYRSDILVTAVLPAAHGQSAARLGLLARGDLSKMEVGIGGRAPEPLRATLTLGGDEDAPRWRLDARSEGLDPGRFTGADPAPELFTFDLQASGNGGDAQLSGRAGRGAQALVIAPSRVKLEEQVLTVAPLVLEAFDGRVELRGRADFTDPEDGRFRFTVRAQDLVFHGEDPAAPPIGVDAALGLAGSLQDWAAYGDATLRRGDQQADLVLDLRGDESRARIHALQATMPTGTLQATGEAGWDPVLDWDLALVLDGFDPGYFAPGWDGNIHGRIATSGRARDAGGFDAQADVQSLGGRLRGRALSGSGHFVLRGDQGEGNLALGLGNSRVRASGRVGDRIDITAQLQPLQLDDLLPTAAGTVQGSLRLTGTRQAPNLQADLQGRGLRWDDWSANAVDLQGQLPWRGSNGDLTMRGSELQVGIPLQQLTVHAQGAVENLRLQVQADSPEAAGLSLAGQVQRRGAGWSGSLDQLRIEPARGNAWSLAAPAAFTVAGERFQLQPACLGTSGDNGEASLCAQADWPRQGLVVNSERLPLTLLAPWLPEQGGRALVLRGELTLDADIRPQGNRWTGGVHLKSPEGGMRLGNNARREIARYDNFSFDLSFDPQKIEGRLGTGFQGNGYVDATFNTGWEPYSPLTGELYTYISQLFWLELFSPDLVRPRGVVRGHMSVRGTRETPLMAGQLLLEDFQGELPALGLSLTDGQGSLDAQPDGSARLSASVSSGGGKLNVDGSLSWFGQATPLQLDIHGRDVLIADTPMLRATANPDLQFSMDGPTMVLRGQVEVTQATANLERFEQGATVSEDVVVVDPVDPEEQRSAPLDMDLAVILGKDVTISGYGLQGTMGGRLQVRSRPGHEMVATGALDVGGRYKAYGQDLTITNGQLTWSNNQIADPRINLRAERRVGDVVAGIDVSGHATAPQLNVWSNPSMPQSEALAYLMLGRSLEGATRDQAQQVTATSAAMSAGTGLLAAQIGSRPGFDDAGVMQSRALGGLVVGVGKYLSPRLYVGYGVSMVGAGQVVILKYLLRKGFDIELESSTVETRGSVNWRTER</sequence>
<evidence type="ECO:0000256" key="3">
    <source>
        <dbReference type="ARBA" id="ARBA00022989"/>
    </source>
</evidence>
<protein>
    <submittedName>
        <fullName evidence="7">Translocation/assembly module TamB domain-containing protein</fullName>
    </submittedName>
</protein>
<dbReference type="PANTHER" id="PTHR36985">
    <property type="entry name" value="TRANSLOCATION AND ASSEMBLY MODULE SUBUNIT TAMB"/>
    <property type="match status" value="1"/>
</dbReference>
<evidence type="ECO:0000313" key="7">
    <source>
        <dbReference type="EMBL" id="MFD1042479.1"/>
    </source>
</evidence>
<keyword evidence="4 5" id="KW-0472">Membrane</keyword>
<gene>
    <name evidence="7" type="ORF">ACFQ2N_08965</name>
</gene>
<comment type="caution">
    <text evidence="7">The sequence shown here is derived from an EMBL/GenBank/DDBJ whole genome shotgun (WGS) entry which is preliminary data.</text>
</comment>
<feature type="domain" description="Translocation and assembly module TamB C-terminal" evidence="6">
    <location>
        <begin position="938"/>
        <end position="1266"/>
    </location>
</feature>
<name>A0ABW3LYL4_9GAMM</name>
<evidence type="ECO:0000256" key="2">
    <source>
        <dbReference type="ARBA" id="ARBA00022692"/>
    </source>
</evidence>
<evidence type="ECO:0000313" key="8">
    <source>
        <dbReference type="Proteomes" id="UP001597033"/>
    </source>
</evidence>